<dbReference type="Gene3D" id="3.30.70.2450">
    <property type="match status" value="1"/>
</dbReference>
<protein>
    <submittedName>
        <fullName evidence="5">2-polyprenyl-6-methoxyphenol hydroxylase-like FAD-dependent oxidoreductase</fullName>
    </submittedName>
</protein>
<evidence type="ECO:0000313" key="5">
    <source>
        <dbReference type="EMBL" id="MBA8926985.1"/>
    </source>
</evidence>
<comment type="caution">
    <text evidence="5">The sequence shown here is derived from an EMBL/GenBank/DDBJ whole genome shotgun (WGS) entry which is preliminary data.</text>
</comment>
<sequence>MNAEVVVAGGGPVGLMTAALLNAAGVSVLVLEKLDRPTTQSRATTLHPRSLEVFSALPGLAERLIELGRPVSGTHFAVLPDLLDLTGLDTRYPFTLLVPQVRTERLLAEHLATSGVVVLRGTEVTGLEQDAEGVRVLAGGQVHHGRYLVGADGAHSAVRKLAGIEFPGREPTMCGFLADVELAEAPPRTHQWRHDTGWLSAVRLTDGVHRLFGAEPGDTGLSPEQVRERQAEPLTEGELRAVLRRVVGTDFGLRAVHWTSRANDSTRHAATFRSGRVLLAGDAAHVHLPAGGQGLNVGLQDATNLAWKLAAELRGWAPEGLLDSYDAERRPIAEKLAANTLAQSALMTTFTPAGGALRDLVSGLIADGTLTSELAGWISGIAVRYPAPPGAHPLVGARWPEAIGLPVDRMTKVDFTPDHRLGWRPARPWQGLAAAVIRPDGHVAQAWDSAEDALSQLGNLAGTG</sequence>
<dbReference type="PANTHER" id="PTHR43004">
    <property type="entry name" value="TRK SYSTEM POTASSIUM UPTAKE PROTEIN"/>
    <property type="match status" value="1"/>
</dbReference>
<dbReference type="Pfam" id="PF01494">
    <property type="entry name" value="FAD_binding_3"/>
    <property type="match status" value="1"/>
</dbReference>
<dbReference type="RefSeq" id="WP_025355823.1">
    <property type="nucleotide sequence ID" value="NZ_BAAABQ010000074.1"/>
</dbReference>
<dbReference type="SUPFAM" id="SSF51905">
    <property type="entry name" value="FAD/NAD(P)-binding domain"/>
    <property type="match status" value="1"/>
</dbReference>
<reference evidence="5 6" key="1">
    <citation type="submission" date="2020-08" db="EMBL/GenBank/DDBJ databases">
        <title>Genomic Encyclopedia of Archaeal and Bacterial Type Strains, Phase II (KMG-II): from individual species to whole genera.</title>
        <authorList>
            <person name="Goeker M."/>
        </authorList>
    </citation>
    <scope>NUCLEOTIDE SEQUENCE [LARGE SCALE GENOMIC DNA]</scope>
    <source>
        <strain evidence="5 6">DSM 43850</strain>
    </source>
</reference>
<evidence type="ECO:0000259" key="4">
    <source>
        <dbReference type="Pfam" id="PF01494"/>
    </source>
</evidence>
<dbReference type="PANTHER" id="PTHR43004:SF19">
    <property type="entry name" value="BINDING MONOOXYGENASE, PUTATIVE (JCVI)-RELATED"/>
    <property type="match status" value="1"/>
</dbReference>
<comment type="cofactor">
    <cofactor evidence="1">
        <name>FAD</name>
        <dbReference type="ChEBI" id="CHEBI:57692"/>
    </cofactor>
</comment>
<organism evidence="5 6">
    <name type="scientific">Kutzneria viridogrisea</name>
    <dbReference type="NCBI Taxonomy" id="47990"/>
    <lineage>
        <taxon>Bacteria</taxon>
        <taxon>Bacillati</taxon>
        <taxon>Actinomycetota</taxon>
        <taxon>Actinomycetes</taxon>
        <taxon>Pseudonocardiales</taxon>
        <taxon>Pseudonocardiaceae</taxon>
        <taxon>Kutzneria</taxon>
    </lineage>
</organism>
<dbReference type="PRINTS" id="PR00420">
    <property type="entry name" value="RNGMNOXGNASE"/>
</dbReference>
<keyword evidence="3" id="KW-0274">FAD</keyword>
<evidence type="ECO:0000256" key="1">
    <source>
        <dbReference type="ARBA" id="ARBA00001974"/>
    </source>
</evidence>
<dbReference type="InterPro" id="IPR050641">
    <property type="entry name" value="RIFMO-like"/>
</dbReference>
<evidence type="ECO:0000256" key="2">
    <source>
        <dbReference type="ARBA" id="ARBA00022630"/>
    </source>
</evidence>
<dbReference type="Proteomes" id="UP000517916">
    <property type="component" value="Unassembled WGS sequence"/>
</dbReference>
<dbReference type="InterPro" id="IPR002938">
    <property type="entry name" value="FAD-bd"/>
</dbReference>
<dbReference type="Gene3D" id="3.50.50.60">
    <property type="entry name" value="FAD/NAD(P)-binding domain"/>
    <property type="match status" value="1"/>
</dbReference>
<name>A0ABR6BJU2_9PSEU</name>
<feature type="domain" description="FAD-binding" evidence="4">
    <location>
        <begin position="3"/>
        <end position="339"/>
    </location>
</feature>
<dbReference type="InterPro" id="IPR036188">
    <property type="entry name" value="FAD/NAD-bd_sf"/>
</dbReference>
<proteinExistence type="predicted"/>
<evidence type="ECO:0000256" key="3">
    <source>
        <dbReference type="ARBA" id="ARBA00022827"/>
    </source>
</evidence>
<dbReference type="EMBL" id="JACJID010000003">
    <property type="protein sequence ID" value="MBA8926985.1"/>
    <property type="molecule type" value="Genomic_DNA"/>
</dbReference>
<keyword evidence="6" id="KW-1185">Reference proteome</keyword>
<keyword evidence="2" id="KW-0285">Flavoprotein</keyword>
<accession>A0ABR6BJU2</accession>
<evidence type="ECO:0000313" key="6">
    <source>
        <dbReference type="Proteomes" id="UP000517916"/>
    </source>
</evidence>
<gene>
    <name evidence="5" type="ORF">BC739_004191</name>
</gene>